<protein>
    <submittedName>
        <fullName evidence="6">Uncharacterized protein</fullName>
    </submittedName>
</protein>
<proteinExistence type="inferred from homology"/>
<dbReference type="Gene3D" id="3.40.630.20">
    <property type="entry name" value="Peptidase C15, pyroglutamyl peptidase I-like"/>
    <property type="match status" value="1"/>
</dbReference>
<reference evidence="7" key="1">
    <citation type="journal article" date="2008" name="Nat. Genet.">
        <title>The Pristionchus pacificus genome provides a unique perspective on nematode lifestyle and parasitism.</title>
        <authorList>
            <person name="Dieterich C."/>
            <person name="Clifton S.W."/>
            <person name="Schuster L.N."/>
            <person name="Chinwalla A."/>
            <person name="Delehaunty K."/>
            <person name="Dinkelacker I."/>
            <person name="Fulton L."/>
            <person name="Fulton R."/>
            <person name="Godfrey J."/>
            <person name="Minx P."/>
            <person name="Mitreva M."/>
            <person name="Roeseler W."/>
            <person name="Tian H."/>
            <person name="Witte H."/>
            <person name="Yang S.P."/>
            <person name="Wilson R.K."/>
            <person name="Sommer R.J."/>
        </authorList>
    </citation>
    <scope>NUCLEOTIDE SEQUENCE [LARGE SCALE GENOMIC DNA]</scope>
    <source>
        <strain evidence="7">PS312</strain>
    </source>
</reference>
<dbReference type="FunFam" id="3.40.630.20:FF:000020">
    <property type="entry name" value="Uncharacterized protein"/>
    <property type="match status" value="1"/>
</dbReference>
<dbReference type="Pfam" id="PF01470">
    <property type="entry name" value="Peptidase_C15"/>
    <property type="match status" value="1"/>
</dbReference>
<sequence length="197" mass="21806">MPSSTIVVSGFGAFGNHKTNPSAAVAKALSTYPIEDCIVYSHEMRVIYSEVKEVVPKLWMEYNPDLVIHLGVHPEHNLIRVESTAYANGYCRPDINGCVPLDNKCVPNMDQSLKTSIDVDGLVEKTKESLNGEIGELSIQSSDDPGRYLCGFSYYLSLCNDNSKVLFIHIPPLNEEVTVQLLTRVVATIIITTLKNF</sequence>
<dbReference type="EnsemblMetazoa" id="PPA09268.1">
    <property type="protein sequence ID" value="PPA09268.1"/>
    <property type="gene ID" value="WBGene00098822"/>
</dbReference>
<dbReference type="AlphaFoldDB" id="A0A2A6CCH0"/>
<evidence type="ECO:0000256" key="4">
    <source>
        <dbReference type="ARBA" id="ARBA00022801"/>
    </source>
</evidence>
<evidence type="ECO:0000256" key="5">
    <source>
        <dbReference type="ARBA" id="ARBA00022807"/>
    </source>
</evidence>
<dbReference type="InterPro" id="IPR000816">
    <property type="entry name" value="Peptidase_C15"/>
</dbReference>
<dbReference type="PRINTS" id="PR00706">
    <property type="entry name" value="PYROGLUPTASE"/>
</dbReference>
<organism evidence="6 7">
    <name type="scientific">Pristionchus pacificus</name>
    <name type="common">Parasitic nematode worm</name>
    <dbReference type="NCBI Taxonomy" id="54126"/>
    <lineage>
        <taxon>Eukaryota</taxon>
        <taxon>Metazoa</taxon>
        <taxon>Ecdysozoa</taxon>
        <taxon>Nematoda</taxon>
        <taxon>Chromadorea</taxon>
        <taxon>Rhabditida</taxon>
        <taxon>Rhabditina</taxon>
        <taxon>Diplogasteromorpha</taxon>
        <taxon>Diplogasteroidea</taxon>
        <taxon>Neodiplogasteridae</taxon>
        <taxon>Pristionchus</taxon>
    </lineage>
</organism>
<dbReference type="OrthoDB" id="407146at2759"/>
<keyword evidence="4" id="KW-0378">Hydrolase</keyword>
<name>A0A2A6CCH0_PRIPA</name>
<dbReference type="GO" id="GO:0006508">
    <property type="term" value="P:proteolysis"/>
    <property type="evidence" value="ECO:0007669"/>
    <property type="project" value="UniProtKB-KW"/>
</dbReference>
<gene>
    <name evidence="6" type="primary">WBGene00098822</name>
</gene>
<accession>A0A8R1YA31</accession>
<dbReference type="GO" id="GO:0016920">
    <property type="term" value="F:pyroglutamyl-peptidase activity"/>
    <property type="evidence" value="ECO:0007669"/>
    <property type="project" value="InterPro"/>
</dbReference>
<keyword evidence="2" id="KW-0963">Cytoplasm</keyword>
<comment type="similarity">
    <text evidence="1">Belongs to the peptidase C15 family.</text>
</comment>
<dbReference type="GO" id="GO:0005829">
    <property type="term" value="C:cytosol"/>
    <property type="evidence" value="ECO:0007669"/>
    <property type="project" value="InterPro"/>
</dbReference>
<dbReference type="PANTHER" id="PTHR23402:SF1">
    <property type="entry name" value="PYROGLUTAMYL-PEPTIDASE I"/>
    <property type="match status" value="1"/>
</dbReference>
<evidence type="ECO:0000256" key="2">
    <source>
        <dbReference type="ARBA" id="ARBA00022490"/>
    </source>
</evidence>
<evidence type="ECO:0000256" key="3">
    <source>
        <dbReference type="ARBA" id="ARBA00022670"/>
    </source>
</evidence>
<dbReference type="PANTHER" id="PTHR23402">
    <property type="entry name" value="PROTEASE FAMILY C15 PYROGLUTAMYL-PEPTIDASE I-RELATED"/>
    <property type="match status" value="1"/>
</dbReference>
<dbReference type="Proteomes" id="UP000005239">
    <property type="component" value="Unassembled WGS sequence"/>
</dbReference>
<evidence type="ECO:0000313" key="6">
    <source>
        <dbReference type="EnsemblMetazoa" id="PPA09268.1"/>
    </source>
</evidence>
<keyword evidence="5" id="KW-0788">Thiol protease</keyword>
<dbReference type="InterPro" id="IPR016125">
    <property type="entry name" value="Peptidase_C15-like"/>
</dbReference>
<dbReference type="SUPFAM" id="SSF53182">
    <property type="entry name" value="Pyrrolidone carboxyl peptidase (pyroglutamate aminopeptidase)"/>
    <property type="match status" value="1"/>
</dbReference>
<dbReference type="InterPro" id="IPR036440">
    <property type="entry name" value="Peptidase_C15-like_sf"/>
</dbReference>
<keyword evidence="7" id="KW-1185">Reference proteome</keyword>
<keyword evidence="3" id="KW-0645">Protease</keyword>
<reference evidence="6" key="2">
    <citation type="submission" date="2022-06" db="UniProtKB">
        <authorList>
            <consortium name="EnsemblMetazoa"/>
        </authorList>
    </citation>
    <scope>IDENTIFICATION</scope>
    <source>
        <strain evidence="6">PS312</strain>
    </source>
</reference>
<accession>A0A2A6CCH0</accession>
<evidence type="ECO:0000313" key="7">
    <source>
        <dbReference type="Proteomes" id="UP000005239"/>
    </source>
</evidence>
<evidence type="ECO:0000256" key="1">
    <source>
        <dbReference type="ARBA" id="ARBA00006641"/>
    </source>
</evidence>